<evidence type="ECO:0000313" key="2">
    <source>
        <dbReference type="EMBL" id="KAK4196393.1"/>
    </source>
</evidence>
<reference evidence="2" key="2">
    <citation type="submission" date="2023-05" db="EMBL/GenBank/DDBJ databases">
        <authorList>
            <consortium name="Lawrence Berkeley National Laboratory"/>
            <person name="Steindorff A."/>
            <person name="Hensen N."/>
            <person name="Bonometti L."/>
            <person name="Westerberg I."/>
            <person name="Brannstrom I.O."/>
            <person name="Guillou S."/>
            <person name="Cros-Aarteil S."/>
            <person name="Calhoun S."/>
            <person name="Haridas S."/>
            <person name="Kuo A."/>
            <person name="Mondo S."/>
            <person name="Pangilinan J."/>
            <person name="Riley R."/>
            <person name="Labutti K."/>
            <person name="Andreopoulos B."/>
            <person name="Lipzen A."/>
            <person name="Chen C."/>
            <person name="Yanf M."/>
            <person name="Daum C."/>
            <person name="Ng V."/>
            <person name="Clum A."/>
            <person name="Ohm R."/>
            <person name="Martin F."/>
            <person name="Silar P."/>
            <person name="Natvig D."/>
            <person name="Lalanne C."/>
            <person name="Gautier V."/>
            <person name="Ament-Velasquez S.L."/>
            <person name="Kruys A."/>
            <person name="Hutchinson M.I."/>
            <person name="Powell A.J."/>
            <person name="Barry K."/>
            <person name="Miller A.N."/>
            <person name="Grigoriev I.V."/>
            <person name="Debuchy R."/>
            <person name="Gladieux P."/>
            <person name="Thoren M.H."/>
            <person name="Johannesson H."/>
        </authorList>
    </citation>
    <scope>NUCLEOTIDE SEQUENCE</scope>
    <source>
        <strain evidence="2">CBS 315.58</strain>
    </source>
</reference>
<dbReference type="EMBL" id="MU863986">
    <property type="protein sequence ID" value="KAK4196393.1"/>
    <property type="molecule type" value="Genomic_DNA"/>
</dbReference>
<gene>
    <name evidence="2" type="ORF">QBC40DRAFT_287449</name>
</gene>
<reference evidence="2" key="1">
    <citation type="journal article" date="2023" name="Mol. Phylogenet. Evol.">
        <title>Genome-scale phylogeny and comparative genomics of the fungal order Sordariales.</title>
        <authorList>
            <person name="Hensen N."/>
            <person name="Bonometti L."/>
            <person name="Westerberg I."/>
            <person name="Brannstrom I.O."/>
            <person name="Guillou S."/>
            <person name="Cros-Aarteil S."/>
            <person name="Calhoun S."/>
            <person name="Haridas S."/>
            <person name="Kuo A."/>
            <person name="Mondo S."/>
            <person name="Pangilinan J."/>
            <person name="Riley R."/>
            <person name="LaButti K."/>
            <person name="Andreopoulos B."/>
            <person name="Lipzen A."/>
            <person name="Chen C."/>
            <person name="Yan M."/>
            <person name="Daum C."/>
            <person name="Ng V."/>
            <person name="Clum A."/>
            <person name="Steindorff A."/>
            <person name="Ohm R.A."/>
            <person name="Martin F."/>
            <person name="Silar P."/>
            <person name="Natvig D.O."/>
            <person name="Lalanne C."/>
            <person name="Gautier V."/>
            <person name="Ament-Velasquez S.L."/>
            <person name="Kruys A."/>
            <person name="Hutchinson M.I."/>
            <person name="Powell A.J."/>
            <person name="Barry K."/>
            <person name="Miller A.N."/>
            <person name="Grigoriev I.V."/>
            <person name="Debuchy R."/>
            <person name="Gladieux P."/>
            <person name="Hiltunen Thoren M."/>
            <person name="Johannesson H."/>
        </authorList>
    </citation>
    <scope>NUCLEOTIDE SEQUENCE</scope>
    <source>
        <strain evidence="2">CBS 315.58</strain>
    </source>
</reference>
<comment type="caution">
    <text evidence="2">The sequence shown here is derived from an EMBL/GenBank/DDBJ whole genome shotgun (WGS) entry which is preliminary data.</text>
</comment>
<name>A0AAN6XAC9_9PEZI</name>
<proteinExistence type="predicted"/>
<dbReference type="Proteomes" id="UP001303160">
    <property type="component" value="Unassembled WGS sequence"/>
</dbReference>
<keyword evidence="3" id="KW-1185">Reference proteome</keyword>
<evidence type="ECO:0000313" key="3">
    <source>
        <dbReference type="Proteomes" id="UP001303160"/>
    </source>
</evidence>
<dbReference type="AlphaFoldDB" id="A0AAN6XAC9"/>
<sequence>MLPLSRALACVAGLNRPTFLHLADCSGNKTRATYQRPTRQKGRAERGSQWQPLRLPIAPRPLEKGILVLHRHATTSSFSRIAFRQPENYCLGSLKRIISSRLLLVHEAHGRHDEQTQKMYQIIFVSFQQSLNMSQDSSESYSCFGPCIPQHVHARQMSVVRCKRSNVSSIAKVISEPASSMERHLISSPCRPCRGDTYRAVSKLQTEQSVLYFALANCVCTVKRGITILPTLDRSRS</sequence>
<evidence type="ECO:0000256" key="1">
    <source>
        <dbReference type="SAM" id="MobiDB-lite"/>
    </source>
</evidence>
<organism evidence="2 3">
    <name type="scientific">Triangularia verruculosa</name>
    <dbReference type="NCBI Taxonomy" id="2587418"/>
    <lineage>
        <taxon>Eukaryota</taxon>
        <taxon>Fungi</taxon>
        <taxon>Dikarya</taxon>
        <taxon>Ascomycota</taxon>
        <taxon>Pezizomycotina</taxon>
        <taxon>Sordariomycetes</taxon>
        <taxon>Sordariomycetidae</taxon>
        <taxon>Sordariales</taxon>
        <taxon>Podosporaceae</taxon>
        <taxon>Triangularia</taxon>
    </lineage>
</organism>
<protein>
    <submittedName>
        <fullName evidence="2">Uncharacterized protein</fullName>
    </submittedName>
</protein>
<accession>A0AAN6XAC9</accession>
<feature type="region of interest" description="Disordered" evidence="1">
    <location>
        <begin position="31"/>
        <end position="50"/>
    </location>
</feature>